<dbReference type="AlphaFoldDB" id="A0A485LN55"/>
<evidence type="ECO:0000256" key="1">
    <source>
        <dbReference type="ARBA" id="ARBA00004141"/>
    </source>
</evidence>
<dbReference type="OrthoDB" id="2153661at2759"/>
<dbReference type="InterPro" id="IPR036259">
    <property type="entry name" value="MFS_trans_sf"/>
</dbReference>
<dbReference type="SUPFAM" id="SSF103473">
    <property type="entry name" value="MFS general substrate transporter"/>
    <property type="match status" value="1"/>
</dbReference>
<comment type="subcellular location">
    <subcellularLocation>
        <location evidence="1">Membrane</location>
        <topology evidence="1">Multi-pass membrane protein</topology>
    </subcellularLocation>
</comment>
<reference evidence="6" key="2">
    <citation type="submission" date="2019-06" db="EMBL/GenBank/DDBJ databases">
        <title>Genomics analysis of Aphanomyces spp. identifies a new class of oomycete effector associated with host adaptation.</title>
        <authorList>
            <person name="Gaulin E."/>
        </authorList>
    </citation>
    <scope>NUCLEOTIDE SEQUENCE</scope>
    <source>
        <strain evidence="6">CBS 578.67</strain>
    </source>
</reference>
<dbReference type="Proteomes" id="UP000332933">
    <property type="component" value="Unassembled WGS sequence"/>
</dbReference>
<proteinExistence type="predicted"/>
<organism evidence="7 8">
    <name type="scientific">Aphanomyces stellatus</name>
    <dbReference type="NCBI Taxonomy" id="120398"/>
    <lineage>
        <taxon>Eukaryota</taxon>
        <taxon>Sar</taxon>
        <taxon>Stramenopiles</taxon>
        <taxon>Oomycota</taxon>
        <taxon>Saprolegniomycetes</taxon>
        <taxon>Saprolegniales</taxon>
        <taxon>Verrucalvaceae</taxon>
        <taxon>Aphanomyces</taxon>
    </lineage>
</organism>
<keyword evidence="4" id="KW-0472">Membrane</keyword>
<keyword evidence="2" id="KW-0812">Transmembrane</keyword>
<sequence length="120" mass="12893">MVATCISILGGILCAAAYGGKAINTLWFLIIARGVLGFGIGGEYPLAASSSSENATSARPQPPRRADVFVARGRVHVRVDVGFDSRECLGREQAQFGSDVVCALWLWRAALFLVYFRITA</sequence>
<evidence type="ECO:0000313" key="6">
    <source>
        <dbReference type="EMBL" id="KAF0686459.1"/>
    </source>
</evidence>
<dbReference type="EMBL" id="CAADRA010007025">
    <property type="protein sequence ID" value="VFT98405.1"/>
    <property type="molecule type" value="Genomic_DNA"/>
</dbReference>
<feature type="domain" description="Major facilitator superfamily (MFS) profile" evidence="5">
    <location>
        <begin position="1"/>
        <end position="120"/>
    </location>
</feature>
<evidence type="ECO:0000313" key="7">
    <source>
        <dbReference type="EMBL" id="VFT98405.1"/>
    </source>
</evidence>
<dbReference type="GO" id="GO:0016020">
    <property type="term" value="C:membrane"/>
    <property type="evidence" value="ECO:0007669"/>
    <property type="project" value="UniProtKB-SubCell"/>
</dbReference>
<dbReference type="InterPro" id="IPR005828">
    <property type="entry name" value="MFS_sugar_transport-like"/>
</dbReference>
<dbReference type="GO" id="GO:0022857">
    <property type="term" value="F:transmembrane transporter activity"/>
    <property type="evidence" value="ECO:0007669"/>
    <property type="project" value="InterPro"/>
</dbReference>
<dbReference type="EMBL" id="VJMH01006999">
    <property type="protein sequence ID" value="KAF0686459.1"/>
    <property type="molecule type" value="Genomic_DNA"/>
</dbReference>
<reference evidence="7 8" key="1">
    <citation type="submission" date="2019-03" db="EMBL/GenBank/DDBJ databases">
        <authorList>
            <person name="Gaulin E."/>
            <person name="Dumas B."/>
        </authorList>
    </citation>
    <scope>NUCLEOTIDE SEQUENCE [LARGE SCALE GENOMIC DNA]</scope>
    <source>
        <strain evidence="7">CBS 568.67</strain>
    </source>
</reference>
<dbReference type="InterPro" id="IPR020846">
    <property type="entry name" value="MFS_dom"/>
</dbReference>
<evidence type="ECO:0000256" key="3">
    <source>
        <dbReference type="ARBA" id="ARBA00022989"/>
    </source>
</evidence>
<accession>A0A485LN55</accession>
<keyword evidence="8" id="KW-1185">Reference proteome</keyword>
<evidence type="ECO:0000256" key="2">
    <source>
        <dbReference type="ARBA" id="ARBA00022692"/>
    </source>
</evidence>
<evidence type="ECO:0000259" key="5">
    <source>
        <dbReference type="PROSITE" id="PS50850"/>
    </source>
</evidence>
<dbReference type="Gene3D" id="1.20.1250.20">
    <property type="entry name" value="MFS general substrate transporter like domains"/>
    <property type="match status" value="1"/>
</dbReference>
<evidence type="ECO:0000256" key="4">
    <source>
        <dbReference type="ARBA" id="ARBA00023136"/>
    </source>
</evidence>
<evidence type="ECO:0000313" key="8">
    <source>
        <dbReference type="Proteomes" id="UP000332933"/>
    </source>
</evidence>
<dbReference type="PROSITE" id="PS50850">
    <property type="entry name" value="MFS"/>
    <property type="match status" value="1"/>
</dbReference>
<name>A0A485LN55_9STRA</name>
<protein>
    <submittedName>
        <fullName evidence="7">Aste57867_21736 protein</fullName>
    </submittedName>
</protein>
<dbReference type="Pfam" id="PF00083">
    <property type="entry name" value="Sugar_tr"/>
    <property type="match status" value="1"/>
</dbReference>
<gene>
    <name evidence="7" type="primary">Aste57867_21736</name>
    <name evidence="6" type="ORF">As57867_021667</name>
    <name evidence="7" type="ORF">ASTE57867_21736</name>
</gene>
<keyword evidence="3" id="KW-1133">Transmembrane helix</keyword>